<gene>
    <name evidence="1" type="primary">WBGene00113689</name>
</gene>
<evidence type="ECO:0000313" key="2">
    <source>
        <dbReference type="Proteomes" id="UP000005239"/>
    </source>
</evidence>
<accession>A0A8R1UH42</accession>
<protein>
    <submittedName>
        <fullName evidence="1">Uncharacterized protein</fullName>
    </submittedName>
</protein>
<sequence length="151" mass="17180">MGSLRALSIFVIVFSVIELTLLLIVGVNLFPPPGDKECNYAAITEIPNLANTREGPFTCVDLHDVASLLYRTFIPFERLVDNLLWQLSFHCTTVFIITVIIIVVNKCEKDYSRPVQRKVRRLIARYDKHNAALIAKHTALVHQKISYPEIC</sequence>
<name>A0A2A6B2S8_PRIPA</name>
<organism evidence="1 2">
    <name type="scientific">Pristionchus pacificus</name>
    <name type="common">Parasitic nematode worm</name>
    <dbReference type="NCBI Taxonomy" id="54126"/>
    <lineage>
        <taxon>Eukaryota</taxon>
        <taxon>Metazoa</taxon>
        <taxon>Ecdysozoa</taxon>
        <taxon>Nematoda</taxon>
        <taxon>Chromadorea</taxon>
        <taxon>Rhabditida</taxon>
        <taxon>Rhabditina</taxon>
        <taxon>Diplogasteromorpha</taxon>
        <taxon>Diplogasteroidea</taxon>
        <taxon>Neodiplogasteridae</taxon>
        <taxon>Pristionchus</taxon>
    </lineage>
</organism>
<dbReference type="AlphaFoldDB" id="A0A2A6B2S8"/>
<evidence type="ECO:0000313" key="1">
    <source>
        <dbReference type="EnsemblMetazoa" id="PPA24135.1"/>
    </source>
</evidence>
<keyword evidence="2" id="KW-1185">Reference proteome</keyword>
<proteinExistence type="predicted"/>
<dbReference type="Proteomes" id="UP000005239">
    <property type="component" value="Unassembled WGS sequence"/>
</dbReference>
<reference evidence="2" key="1">
    <citation type="journal article" date="2008" name="Nat. Genet.">
        <title>The Pristionchus pacificus genome provides a unique perspective on nematode lifestyle and parasitism.</title>
        <authorList>
            <person name="Dieterich C."/>
            <person name="Clifton S.W."/>
            <person name="Schuster L.N."/>
            <person name="Chinwalla A."/>
            <person name="Delehaunty K."/>
            <person name="Dinkelacker I."/>
            <person name="Fulton L."/>
            <person name="Fulton R."/>
            <person name="Godfrey J."/>
            <person name="Minx P."/>
            <person name="Mitreva M."/>
            <person name="Roeseler W."/>
            <person name="Tian H."/>
            <person name="Witte H."/>
            <person name="Yang S.P."/>
            <person name="Wilson R.K."/>
            <person name="Sommer R.J."/>
        </authorList>
    </citation>
    <scope>NUCLEOTIDE SEQUENCE [LARGE SCALE GENOMIC DNA]</scope>
    <source>
        <strain evidence="2">PS312</strain>
    </source>
</reference>
<dbReference type="EnsemblMetazoa" id="PPA24135.1">
    <property type="protein sequence ID" value="PPA24135.1"/>
    <property type="gene ID" value="WBGene00113689"/>
</dbReference>
<reference evidence="1" key="2">
    <citation type="submission" date="2022-06" db="UniProtKB">
        <authorList>
            <consortium name="EnsemblMetazoa"/>
        </authorList>
    </citation>
    <scope>IDENTIFICATION</scope>
    <source>
        <strain evidence="1">PS312</strain>
    </source>
</reference>
<accession>A0A2A6B2S8</accession>